<keyword evidence="2" id="KW-0472">Membrane</keyword>
<reference evidence="4" key="1">
    <citation type="submission" date="2016-10" db="EMBL/GenBank/DDBJ databases">
        <authorList>
            <person name="Varghese N."/>
            <person name="Submissions S."/>
        </authorList>
    </citation>
    <scope>NUCLEOTIDE SEQUENCE [LARGE SCALE GENOMIC DNA]</scope>
    <source>
        <strain evidence="4">NLAE-zl-G277</strain>
    </source>
</reference>
<accession>A0A1I0BXY0</accession>
<evidence type="ECO:0000313" key="4">
    <source>
        <dbReference type="Proteomes" id="UP000198508"/>
    </source>
</evidence>
<dbReference type="STRING" id="460384.SAMN05216313_102166"/>
<dbReference type="Proteomes" id="UP000198508">
    <property type="component" value="Unassembled WGS sequence"/>
</dbReference>
<protein>
    <recommendedName>
        <fullName evidence="5">DUF2953 domain-containing protein</fullName>
    </recommendedName>
</protein>
<feature type="compositionally biased region" description="Basic and acidic residues" evidence="1">
    <location>
        <begin position="206"/>
        <end position="220"/>
    </location>
</feature>
<sequence>MVHILLMILKIIGILLLIILAIALVLVLAVLFVPLRYRLKADYHGTPRGYARVSWLLSLLTYRAEYGQSGLVQKVRICGICLWRSDKSREEADEAVETVLSDEEQALYEEMRADDEERYGALSAQEIGGPEDGPETASKAGRESAPETGTETSPKPETRPEVRTETPPKPETRPEVRAETAPEPGMAPESGTGTILENGAGGAGKRGKEAGEAKAGKDHFQTGPQGNPEPEAAPKAGLFSGLIAKIKGIIQKLRFSFRVFCDKLKSVREMAGTVREWVGDEKNKASVRLLLRQAKRMLKHVMPRKGHAQVTFGFDDPSTTGQVLTFLSPFYPLYGRVLELHPVFDGSVLSGEADIRGRIRLASLLWLCFAVYRDKHTWNMIRKLRR</sequence>
<feature type="transmembrane region" description="Helical" evidence="2">
    <location>
        <begin position="6"/>
        <end position="33"/>
    </location>
</feature>
<dbReference type="RefSeq" id="WP_092360779.1">
    <property type="nucleotide sequence ID" value="NZ_DAINWJ010000123.1"/>
</dbReference>
<evidence type="ECO:0000313" key="3">
    <source>
        <dbReference type="EMBL" id="SET11384.1"/>
    </source>
</evidence>
<keyword evidence="4" id="KW-1185">Reference proteome</keyword>
<keyword evidence="2" id="KW-0812">Transmembrane</keyword>
<evidence type="ECO:0000256" key="1">
    <source>
        <dbReference type="SAM" id="MobiDB-lite"/>
    </source>
</evidence>
<dbReference type="GeneID" id="93277126"/>
<evidence type="ECO:0000256" key="2">
    <source>
        <dbReference type="SAM" id="Phobius"/>
    </source>
</evidence>
<proteinExistence type="predicted"/>
<keyword evidence="2" id="KW-1133">Transmembrane helix</keyword>
<organism evidence="3 4">
    <name type="scientific">Enterocloster lavalensis</name>
    <dbReference type="NCBI Taxonomy" id="460384"/>
    <lineage>
        <taxon>Bacteria</taxon>
        <taxon>Bacillati</taxon>
        <taxon>Bacillota</taxon>
        <taxon>Clostridia</taxon>
        <taxon>Lachnospirales</taxon>
        <taxon>Lachnospiraceae</taxon>
        <taxon>Enterocloster</taxon>
    </lineage>
</organism>
<gene>
    <name evidence="3" type="ORF">SAMN05216313_102166</name>
</gene>
<name>A0A1I0BXY0_9FIRM</name>
<feature type="region of interest" description="Disordered" evidence="1">
    <location>
        <begin position="123"/>
        <end position="234"/>
    </location>
</feature>
<dbReference type="AlphaFoldDB" id="A0A1I0BXY0"/>
<feature type="compositionally biased region" description="Basic and acidic residues" evidence="1">
    <location>
        <begin position="154"/>
        <end position="180"/>
    </location>
</feature>
<evidence type="ECO:0008006" key="5">
    <source>
        <dbReference type="Google" id="ProtNLM"/>
    </source>
</evidence>
<dbReference type="EMBL" id="FOIM01000002">
    <property type="protein sequence ID" value="SET11384.1"/>
    <property type="molecule type" value="Genomic_DNA"/>
</dbReference>